<dbReference type="KEGG" id="lnu:N7U66_03350"/>
<dbReference type="Proteomes" id="UP001164705">
    <property type="component" value="Chromosome"/>
</dbReference>
<accession>A0A9E8SHI3</accession>
<dbReference type="RefSeq" id="WP_267677318.1">
    <property type="nucleotide sequence ID" value="NZ_CP113088.1"/>
</dbReference>
<sequence>MKEAKNIDIEKLFIESKGAPIAINGKEIVGLDRFKMISKKMRFNLILLETNSQWKQGFVLKTKGTFKIEGRPMIENVIVFWEDTMPQNIEVTVDSKDKTLLIYNVWDVGDGVMHYWHNGAAIEVKQENENKRIYHCNDGYPDLDFNDLIFSISW</sequence>
<dbReference type="AlphaFoldDB" id="A0A9E8SHI3"/>
<organism evidence="1 2">
    <name type="scientific">Lacinutrix neustonica</name>
    <dbReference type="NCBI Taxonomy" id="2980107"/>
    <lineage>
        <taxon>Bacteria</taxon>
        <taxon>Pseudomonadati</taxon>
        <taxon>Bacteroidota</taxon>
        <taxon>Flavobacteriia</taxon>
        <taxon>Flavobacteriales</taxon>
        <taxon>Flavobacteriaceae</taxon>
        <taxon>Lacinutrix</taxon>
    </lineage>
</organism>
<gene>
    <name evidence="1" type="ORF">N7U66_03350</name>
</gene>
<dbReference type="EMBL" id="CP113088">
    <property type="protein sequence ID" value="WAC02720.1"/>
    <property type="molecule type" value="Genomic_DNA"/>
</dbReference>
<evidence type="ECO:0000313" key="2">
    <source>
        <dbReference type="Proteomes" id="UP001164705"/>
    </source>
</evidence>
<reference evidence="1" key="1">
    <citation type="submission" date="2022-11" db="EMBL/GenBank/DDBJ databases">
        <title>Lacinutrix neustonica HL-RS19T sp. nov., isolated from the surface microlayer sample of brackish Lake Shihwa.</title>
        <authorList>
            <person name="Choi J.Y."/>
            <person name="Hwang C.Y."/>
        </authorList>
    </citation>
    <scope>NUCLEOTIDE SEQUENCE</scope>
    <source>
        <strain evidence="1">HL-RS19</strain>
    </source>
</reference>
<name>A0A9E8SHI3_9FLAO</name>
<protein>
    <submittedName>
        <fullName evidence="1">Uncharacterized protein</fullName>
    </submittedName>
</protein>
<evidence type="ECO:0000313" key="1">
    <source>
        <dbReference type="EMBL" id="WAC02720.1"/>
    </source>
</evidence>
<proteinExistence type="predicted"/>
<keyword evidence="2" id="KW-1185">Reference proteome</keyword>